<dbReference type="FunFam" id="3.30.70.270:FF:000001">
    <property type="entry name" value="Diguanylate cyclase domain protein"/>
    <property type="match status" value="1"/>
</dbReference>
<protein>
    <recommendedName>
        <fullName evidence="2">diguanylate cyclase</fullName>
        <ecNumber evidence="2">2.7.7.65</ecNumber>
    </recommendedName>
</protein>
<dbReference type="PROSITE" id="PS50887">
    <property type="entry name" value="GGDEF"/>
    <property type="match status" value="1"/>
</dbReference>
<dbReference type="EC" id="2.7.7.65" evidence="2"/>
<comment type="caution">
    <text evidence="11">The sequence shown here is derived from an EMBL/GenBank/DDBJ whole genome shotgun (WGS) entry which is preliminary data.</text>
</comment>
<keyword evidence="5 8" id="KW-1133">Transmembrane helix</keyword>
<dbReference type="InterPro" id="IPR003660">
    <property type="entry name" value="HAMP_dom"/>
</dbReference>
<dbReference type="Proteomes" id="UP000037939">
    <property type="component" value="Unassembled WGS sequence"/>
</dbReference>
<gene>
    <name evidence="11" type="primary">pleD_3</name>
    <name evidence="11" type="ORF">WG78_06850</name>
</gene>
<organism evidence="11 12">
    <name type="scientific">Amantichitinum ursilacus</name>
    <dbReference type="NCBI Taxonomy" id="857265"/>
    <lineage>
        <taxon>Bacteria</taxon>
        <taxon>Pseudomonadati</taxon>
        <taxon>Pseudomonadota</taxon>
        <taxon>Betaproteobacteria</taxon>
        <taxon>Neisseriales</taxon>
        <taxon>Chitinibacteraceae</taxon>
        <taxon>Amantichitinum</taxon>
    </lineage>
</organism>
<keyword evidence="6 8" id="KW-0472">Membrane</keyword>
<keyword evidence="4 8" id="KW-0812">Transmembrane</keyword>
<dbReference type="NCBIfam" id="TIGR00254">
    <property type="entry name" value="GGDEF"/>
    <property type="match status" value="1"/>
</dbReference>
<dbReference type="Pfam" id="PF02743">
    <property type="entry name" value="dCache_1"/>
    <property type="match status" value="1"/>
</dbReference>
<dbReference type="AlphaFoldDB" id="A0A0N0GPH7"/>
<dbReference type="GO" id="GO:1902201">
    <property type="term" value="P:negative regulation of bacterial-type flagellum-dependent cell motility"/>
    <property type="evidence" value="ECO:0007669"/>
    <property type="project" value="TreeGrafter"/>
</dbReference>
<proteinExistence type="predicted"/>
<dbReference type="OrthoDB" id="8522032at2"/>
<dbReference type="Gene3D" id="6.10.340.10">
    <property type="match status" value="1"/>
</dbReference>
<dbReference type="Pfam" id="PF00990">
    <property type="entry name" value="GGDEF"/>
    <property type="match status" value="1"/>
</dbReference>
<dbReference type="InterPro" id="IPR029787">
    <property type="entry name" value="Nucleotide_cyclase"/>
</dbReference>
<sequence length="578" mass="63318">MPRKNLRSVLMVAFAAVSAIMALSLSLVLGHLATERQREDIGEAISELAGQLRDQLDRGMNQRVRDIQIIAALRQVRDPSTSKNDNRAVLDKLAQTFPNYAFIGMASPDGIVQYATHGLLEGKSVAERPWFQAGKRDLFTGDIHEAKLLAKLLSPQANGEPLRFVDVATPVFDLNGQFLGVLGAHLSWAWARGLEQNVFTPARRNQGIETFVLNRSGEIILAPPGVDPATVKLPRNLPTAEAAGEPVTWPDGNDYLTSLVLTHGEQNFAGLGWKIVVRQPTRIAFAPVRSLQLTILVVGAIGALVFALLGAWLAEAIARPMLRLAEAAERLQQGESGLEIPLENQYSESARLSASLRHLVAGLNDERSKLATLNQALEEQVHARTDMLDRANMHLLSTLEERASMVKQLEELASTDSLTGLLNRRAFWLRADMEYKRAARSGTPLSLVMFDIDHFKRINDAYGHDVGDEALRQLANVVSASLREIDLVARMGGEEFALLLPETAVEGAQLVAERLREQVAQIRVPVATGGVVSFTASFGISAWPQELGLDHALIRADQALYNAKNGGRDQVRIYEAQS</sequence>
<feature type="transmembrane region" description="Helical" evidence="8">
    <location>
        <begin position="291"/>
        <end position="314"/>
    </location>
</feature>
<evidence type="ECO:0000313" key="12">
    <source>
        <dbReference type="Proteomes" id="UP000037939"/>
    </source>
</evidence>
<dbReference type="PANTHER" id="PTHR45138">
    <property type="entry name" value="REGULATORY COMPONENTS OF SENSORY TRANSDUCTION SYSTEM"/>
    <property type="match status" value="1"/>
</dbReference>
<reference evidence="11 12" key="1">
    <citation type="submission" date="2015-07" db="EMBL/GenBank/DDBJ databases">
        <title>Draft genome sequence of the Amantichitinum ursilacus IGB-41, a new chitin-degrading bacterium.</title>
        <authorList>
            <person name="Kirstahler P."/>
            <person name="Guenther M."/>
            <person name="Grumaz C."/>
            <person name="Rupp S."/>
            <person name="Zibek S."/>
            <person name="Sohn K."/>
        </authorList>
    </citation>
    <scope>NUCLEOTIDE SEQUENCE [LARGE SCALE GENOMIC DNA]</scope>
    <source>
        <strain evidence="11 12">IGB-41</strain>
    </source>
</reference>
<evidence type="ECO:0000256" key="3">
    <source>
        <dbReference type="ARBA" id="ARBA00022475"/>
    </source>
</evidence>
<keyword evidence="3" id="KW-1003">Cell membrane</keyword>
<feature type="domain" description="GGDEF" evidence="10">
    <location>
        <begin position="443"/>
        <end position="576"/>
    </location>
</feature>
<evidence type="ECO:0000313" key="11">
    <source>
        <dbReference type="EMBL" id="KPC53823.1"/>
    </source>
</evidence>
<dbReference type="STRING" id="857265.WG78_06850"/>
<evidence type="ECO:0000256" key="2">
    <source>
        <dbReference type="ARBA" id="ARBA00012528"/>
    </source>
</evidence>
<accession>A0A0N0GPH7</accession>
<dbReference type="GO" id="GO:0043709">
    <property type="term" value="P:cell adhesion involved in single-species biofilm formation"/>
    <property type="evidence" value="ECO:0007669"/>
    <property type="project" value="TreeGrafter"/>
</dbReference>
<evidence type="ECO:0000256" key="7">
    <source>
        <dbReference type="ARBA" id="ARBA00034247"/>
    </source>
</evidence>
<keyword evidence="12" id="KW-1185">Reference proteome</keyword>
<evidence type="ECO:0000256" key="5">
    <source>
        <dbReference type="ARBA" id="ARBA00022989"/>
    </source>
</evidence>
<evidence type="ECO:0000259" key="9">
    <source>
        <dbReference type="PROSITE" id="PS50885"/>
    </source>
</evidence>
<dbReference type="SMART" id="SM00267">
    <property type="entry name" value="GGDEF"/>
    <property type="match status" value="1"/>
</dbReference>
<dbReference type="GO" id="GO:0052621">
    <property type="term" value="F:diguanylate cyclase activity"/>
    <property type="evidence" value="ECO:0007669"/>
    <property type="project" value="UniProtKB-EC"/>
</dbReference>
<dbReference type="PROSITE" id="PS50885">
    <property type="entry name" value="HAMP"/>
    <property type="match status" value="1"/>
</dbReference>
<dbReference type="CDD" id="cd01949">
    <property type="entry name" value="GGDEF"/>
    <property type="match status" value="1"/>
</dbReference>
<comment type="catalytic activity">
    <reaction evidence="7">
        <text>2 GTP = 3',3'-c-di-GMP + 2 diphosphate</text>
        <dbReference type="Rhea" id="RHEA:24898"/>
        <dbReference type="ChEBI" id="CHEBI:33019"/>
        <dbReference type="ChEBI" id="CHEBI:37565"/>
        <dbReference type="ChEBI" id="CHEBI:58805"/>
        <dbReference type="EC" id="2.7.7.65"/>
    </reaction>
</comment>
<evidence type="ECO:0000256" key="6">
    <source>
        <dbReference type="ARBA" id="ARBA00023136"/>
    </source>
</evidence>
<dbReference type="Gene3D" id="3.30.70.270">
    <property type="match status" value="1"/>
</dbReference>
<evidence type="ECO:0000259" key="10">
    <source>
        <dbReference type="PROSITE" id="PS50887"/>
    </source>
</evidence>
<dbReference type="CDD" id="cd12914">
    <property type="entry name" value="PDC1_DGC_like"/>
    <property type="match status" value="1"/>
</dbReference>
<evidence type="ECO:0000256" key="4">
    <source>
        <dbReference type="ARBA" id="ARBA00022692"/>
    </source>
</evidence>
<dbReference type="RefSeq" id="WP_053937064.1">
    <property type="nucleotide sequence ID" value="NZ_LAQT01000004.1"/>
</dbReference>
<evidence type="ECO:0000256" key="1">
    <source>
        <dbReference type="ARBA" id="ARBA00004651"/>
    </source>
</evidence>
<name>A0A0N0GPH7_9NEIS</name>
<dbReference type="GO" id="GO:0005886">
    <property type="term" value="C:plasma membrane"/>
    <property type="evidence" value="ECO:0007669"/>
    <property type="project" value="UniProtKB-SubCell"/>
</dbReference>
<dbReference type="InterPro" id="IPR043128">
    <property type="entry name" value="Rev_trsase/Diguanyl_cyclase"/>
</dbReference>
<dbReference type="EMBL" id="LAQT01000004">
    <property type="protein sequence ID" value="KPC53823.1"/>
    <property type="molecule type" value="Genomic_DNA"/>
</dbReference>
<dbReference type="InterPro" id="IPR050469">
    <property type="entry name" value="Diguanylate_Cyclase"/>
</dbReference>
<dbReference type="InterPro" id="IPR000160">
    <property type="entry name" value="GGDEF_dom"/>
</dbReference>
<dbReference type="GO" id="GO:0007165">
    <property type="term" value="P:signal transduction"/>
    <property type="evidence" value="ECO:0007669"/>
    <property type="project" value="InterPro"/>
</dbReference>
<dbReference type="SUPFAM" id="SSF55073">
    <property type="entry name" value="Nucleotide cyclase"/>
    <property type="match status" value="1"/>
</dbReference>
<comment type="subcellular location">
    <subcellularLocation>
        <location evidence="1">Cell membrane</location>
        <topology evidence="1">Multi-pass membrane protein</topology>
    </subcellularLocation>
</comment>
<dbReference type="Gene3D" id="3.30.450.20">
    <property type="entry name" value="PAS domain"/>
    <property type="match status" value="1"/>
</dbReference>
<dbReference type="PANTHER" id="PTHR45138:SF9">
    <property type="entry name" value="DIGUANYLATE CYCLASE DGCM-RELATED"/>
    <property type="match status" value="1"/>
</dbReference>
<dbReference type="InterPro" id="IPR033479">
    <property type="entry name" value="dCache_1"/>
</dbReference>
<feature type="domain" description="HAMP" evidence="9">
    <location>
        <begin position="315"/>
        <end position="368"/>
    </location>
</feature>
<evidence type="ECO:0000256" key="8">
    <source>
        <dbReference type="SAM" id="Phobius"/>
    </source>
</evidence>